<reference evidence="2 3" key="1">
    <citation type="submission" date="2021-04" db="EMBL/GenBank/DDBJ databases">
        <authorList>
            <person name="Bliznina A."/>
        </authorList>
    </citation>
    <scope>NUCLEOTIDE SEQUENCE [LARGE SCALE GENOMIC DNA]</scope>
</reference>
<sequence length="125" mass="14911">MNVFQENALWMEEIFKDHVKKEKFAQKNWKNKHGYILDEIHEMEEKLKNVGQEKDFINEKPKEEVKEAPKPKKKPHPKVPLTDSGLIGWRSTDPRYNLEKFKFTNDKNHTKGDIVAKLKWPREGI</sequence>
<evidence type="ECO:0000313" key="2">
    <source>
        <dbReference type="EMBL" id="CAG5105474.1"/>
    </source>
</evidence>
<feature type="compositionally biased region" description="Basic and acidic residues" evidence="1">
    <location>
        <begin position="51"/>
        <end position="70"/>
    </location>
</feature>
<name>A0ABN7SVC5_OIKDI</name>
<dbReference type="EMBL" id="OU015566">
    <property type="protein sequence ID" value="CAG5105474.1"/>
    <property type="molecule type" value="Genomic_DNA"/>
</dbReference>
<dbReference type="PANTHER" id="PTHR31909">
    <property type="entry name" value="CHROMOSOME 20 ORF85 FAMILY MEMBER"/>
    <property type="match status" value="1"/>
</dbReference>
<organism evidence="2 3">
    <name type="scientific">Oikopleura dioica</name>
    <name type="common">Tunicate</name>
    <dbReference type="NCBI Taxonomy" id="34765"/>
    <lineage>
        <taxon>Eukaryota</taxon>
        <taxon>Metazoa</taxon>
        <taxon>Chordata</taxon>
        <taxon>Tunicata</taxon>
        <taxon>Appendicularia</taxon>
        <taxon>Copelata</taxon>
        <taxon>Oikopleuridae</taxon>
        <taxon>Oikopleura</taxon>
    </lineage>
</organism>
<evidence type="ECO:0000313" key="3">
    <source>
        <dbReference type="Proteomes" id="UP001158576"/>
    </source>
</evidence>
<protein>
    <submittedName>
        <fullName evidence="2">Oidioi.mRNA.OKI2018_I69.chr1.g2158.t1.cds</fullName>
    </submittedName>
</protein>
<accession>A0ABN7SVC5</accession>
<dbReference type="PANTHER" id="PTHR31909:SF3">
    <property type="entry name" value="SIMILAR TO PROTEIN C20ORF85 HOMOLOG"/>
    <property type="match status" value="1"/>
</dbReference>
<feature type="region of interest" description="Disordered" evidence="1">
    <location>
        <begin position="51"/>
        <end position="86"/>
    </location>
</feature>
<dbReference type="InterPro" id="IPR020339">
    <property type="entry name" value="C20orf85-like"/>
</dbReference>
<gene>
    <name evidence="2" type="ORF">OKIOD_LOCUS10923</name>
</gene>
<evidence type="ECO:0000256" key="1">
    <source>
        <dbReference type="SAM" id="MobiDB-lite"/>
    </source>
</evidence>
<keyword evidence="3" id="KW-1185">Reference proteome</keyword>
<dbReference type="Pfam" id="PF14945">
    <property type="entry name" value="LLC1"/>
    <property type="match status" value="1"/>
</dbReference>
<dbReference type="Proteomes" id="UP001158576">
    <property type="component" value="Chromosome 1"/>
</dbReference>
<proteinExistence type="predicted"/>